<organism evidence="1 2">
    <name type="scientific">Xylaria bambusicola</name>
    <dbReference type="NCBI Taxonomy" id="326684"/>
    <lineage>
        <taxon>Eukaryota</taxon>
        <taxon>Fungi</taxon>
        <taxon>Dikarya</taxon>
        <taxon>Ascomycota</taxon>
        <taxon>Pezizomycotina</taxon>
        <taxon>Sordariomycetes</taxon>
        <taxon>Xylariomycetidae</taxon>
        <taxon>Xylariales</taxon>
        <taxon>Xylariaceae</taxon>
        <taxon>Xylaria</taxon>
    </lineage>
</organism>
<comment type="caution">
    <text evidence="1">The sequence shown here is derived from an EMBL/GenBank/DDBJ whole genome shotgun (WGS) entry which is preliminary data.</text>
</comment>
<accession>A0AAN7Z2F5</accession>
<evidence type="ECO:0000313" key="2">
    <source>
        <dbReference type="Proteomes" id="UP001305414"/>
    </source>
</evidence>
<keyword evidence="2" id="KW-1185">Reference proteome</keyword>
<dbReference type="AlphaFoldDB" id="A0AAN7Z2F5"/>
<sequence>MYGVLHELSQDSAQRFARACFRNHALALNYPSQHRYAANLLAYMLLDLVGKFAAGIADRG</sequence>
<dbReference type="EMBL" id="JAWHQM010000040">
    <property type="protein sequence ID" value="KAK5634385.1"/>
    <property type="molecule type" value="Genomic_DNA"/>
</dbReference>
<gene>
    <name evidence="1" type="ORF">RRF57_010099</name>
</gene>
<reference evidence="1 2" key="1">
    <citation type="submission" date="2023-10" db="EMBL/GenBank/DDBJ databases">
        <title>Draft genome sequence of Xylaria bambusicola isolate GMP-LS, the root and basal stem rot pathogen of sugarcane in Indonesia.</title>
        <authorList>
            <person name="Selvaraj P."/>
            <person name="Muralishankar V."/>
            <person name="Muruganantham S."/>
            <person name="Sp S."/>
            <person name="Haryani S."/>
            <person name="Lau K.J.X."/>
            <person name="Naqvi N.I."/>
        </authorList>
    </citation>
    <scope>NUCLEOTIDE SEQUENCE [LARGE SCALE GENOMIC DNA]</scope>
    <source>
        <strain evidence="1">GMP-LS</strain>
    </source>
</reference>
<proteinExistence type="predicted"/>
<protein>
    <submittedName>
        <fullName evidence="1">Uncharacterized protein</fullName>
    </submittedName>
</protein>
<evidence type="ECO:0000313" key="1">
    <source>
        <dbReference type="EMBL" id="KAK5634385.1"/>
    </source>
</evidence>
<name>A0AAN7Z2F5_9PEZI</name>
<dbReference type="Proteomes" id="UP001305414">
    <property type="component" value="Unassembled WGS sequence"/>
</dbReference>